<organism evidence="3 4">
    <name type="scientific">Colletotrichum kahawae</name>
    <name type="common">Coffee berry disease fungus</name>
    <dbReference type="NCBI Taxonomy" id="34407"/>
    <lineage>
        <taxon>Eukaryota</taxon>
        <taxon>Fungi</taxon>
        <taxon>Dikarya</taxon>
        <taxon>Ascomycota</taxon>
        <taxon>Pezizomycotina</taxon>
        <taxon>Sordariomycetes</taxon>
        <taxon>Hypocreomycetidae</taxon>
        <taxon>Glomerellales</taxon>
        <taxon>Glomerellaceae</taxon>
        <taxon>Colletotrichum</taxon>
        <taxon>Colletotrichum gloeosporioides species complex</taxon>
    </lineage>
</organism>
<proteinExistence type="predicted"/>
<comment type="caution">
    <text evidence="3">The sequence shown here is derived from an EMBL/GenBank/DDBJ whole genome shotgun (WGS) entry which is preliminary data.</text>
</comment>
<dbReference type="InterPro" id="IPR036047">
    <property type="entry name" value="F-box-like_dom_sf"/>
</dbReference>
<protein>
    <submittedName>
        <fullName evidence="3">F-box domain protein</fullName>
    </submittedName>
</protein>
<feature type="domain" description="F-box" evidence="2">
    <location>
        <begin position="21"/>
        <end position="66"/>
    </location>
</feature>
<sequence>MPPKAAPKTASKPRKPRNRKPLRIPSLPPEVHKEILSLASQSTLLSARLVNKNFSSIATPLAFRHLYLGSKLDCDRLVCLSKSPNLSALVEEIDLVGWIERGEWLNSYFPWRMLAILPYIRKFRNLKSFYLGIALHSFNFSIASRWGGPEVQAELRGRLLFTLFACIAGEWTKEEHASLLDFITRKKEPEDDTIDVQWMSPDEPPPRIYTGDCDEDALPFLEAIEAEFGRKKKKKPKPRNRPPDAKLLQDPLWQSWETLLGPALPLETLSIGGLAHSDELAVFNTTAFKKLSSLRSLTKLKFSVSPRSDGHDRSVTDMFRAVSPMLDSLPNTLLCPSIADNLRVLSLYGPPNFGWYPPLDLRHINCQEKSPLNAGLPNLRVLALGEFAFTQTWQVDWIASLGKGYGGGGLEELYLDNCNVLSEARKFRRQTGETTIFPDVASVVRIPCETEAGLDHVKYDLRWHHILNSWRQSMTSLKIFIMGQGDHNDSFGGFIQSVVEANYPDQLPIRSDPCEDPRFFRHEEKAFLNYNAPSPPHDADDYGGYYKRKNRPEAPQYKFGVGMRVRDASEDSWYSRSSTILHYIKFDGGKTYDPWTWIFDDERGSRNEGMKTDEPDTVREDMKAYESLLATVKTRAAV</sequence>
<reference evidence="3" key="1">
    <citation type="submission" date="2023-02" db="EMBL/GenBank/DDBJ databases">
        <title>Colletotrichum kahawae CIFC_Que2 genome sequencing and assembly.</title>
        <authorList>
            <person name="Baroncelli R."/>
        </authorList>
    </citation>
    <scope>NUCLEOTIDE SEQUENCE</scope>
    <source>
        <strain evidence="3">CIFC_Que2</strain>
    </source>
</reference>
<accession>A0AAD9YKK1</accession>
<evidence type="ECO:0000313" key="4">
    <source>
        <dbReference type="Proteomes" id="UP001281614"/>
    </source>
</evidence>
<feature type="compositionally biased region" description="Basic residues" evidence="1">
    <location>
        <begin position="11"/>
        <end position="22"/>
    </location>
</feature>
<dbReference type="SUPFAM" id="SSF81383">
    <property type="entry name" value="F-box domain"/>
    <property type="match status" value="1"/>
</dbReference>
<evidence type="ECO:0000313" key="3">
    <source>
        <dbReference type="EMBL" id="KAK2769594.1"/>
    </source>
</evidence>
<dbReference type="PANTHER" id="PTHR42057">
    <property type="entry name" value="F-BOX DOMAIN PROTEIN (AFU_ORTHOLOGUE AFUA_4G00200)"/>
    <property type="match status" value="1"/>
</dbReference>
<dbReference type="PROSITE" id="PS50181">
    <property type="entry name" value="FBOX"/>
    <property type="match status" value="1"/>
</dbReference>
<gene>
    <name evidence="3" type="ORF">CKAH01_15130</name>
</gene>
<feature type="region of interest" description="Disordered" evidence="1">
    <location>
        <begin position="1"/>
        <end position="26"/>
    </location>
</feature>
<dbReference type="InterPro" id="IPR001810">
    <property type="entry name" value="F-box_dom"/>
</dbReference>
<dbReference type="Proteomes" id="UP001281614">
    <property type="component" value="Unassembled WGS sequence"/>
</dbReference>
<feature type="compositionally biased region" description="Low complexity" evidence="1">
    <location>
        <begin position="1"/>
        <end position="10"/>
    </location>
</feature>
<dbReference type="AlphaFoldDB" id="A0AAD9YKK1"/>
<dbReference type="PANTHER" id="PTHR42057:SF2">
    <property type="entry name" value="F-BOX DOMAIN PROTEIN (AFU_ORTHOLOGUE AFUA_4G00200)-RELATED"/>
    <property type="match status" value="1"/>
</dbReference>
<evidence type="ECO:0000256" key="1">
    <source>
        <dbReference type="SAM" id="MobiDB-lite"/>
    </source>
</evidence>
<dbReference type="Pfam" id="PF00646">
    <property type="entry name" value="F-box"/>
    <property type="match status" value="1"/>
</dbReference>
<evidence type="ECO:0000259" key="2">
    <source>
        <dbReference type="PROSITE" id="PS50181"/>
    </source>
</evidence>
<name>A0AAD9YKK1_COLKA</name>
<keyword evidence="4" id="KW-1185">Reference proteome</keyword>
<dbReference type="EMBL" id="VYYT01000109">
    <property type="protein sequence ID" value="KAK2769594.1"/>
    <property type="molecule type" value="Genomic_DNA"/>
</dbReference>